<evidence type="ECO:0000313" key="3">
    <source>
        <dbReference type="Proteomes" id="UP001164929"/>
    </source>
</evidence>
<dbReference type="Proteomes" id="UP001164929">
    <property type="component" value="Chromosome 18"/>
</dbReference>
<sequence>MEKTVVDCPDRCCRRGAALLRQSEERAGSPLSSSLAPATERKRSCCQRKMRAELRCCLDLLVFKKEGEMEVPKRHRGTRGNGAVFCPRFVLQILTERGETG</sequence>
<feature type="compositionally biased region" description="Low complexity" evidence="1">
    <location>
        <begin position="29"/>
        <end position="38"/>
    </location>
</feature>
<protein>
    <submittedName>
        <fullName evidence="2">Uncharacterized protein</fullName>
    </submittedName>
</protein>
<gene>
    <name evidence="2" type="ORF">NC653_039803</name>
</gene>
<name>A0AAD6LC41_9ROSI</name>
<evidence type="ECO:0000313" key="2">
    <source>
        <dbReference type="EMBL" id="KAJ6957945.1"/>
    </source>
</evidence>
<keyword evidence="3" id="KW-1185">Reference proteome</keyword>
<evidence type="ECO:0000256" key="1">
    <source>
        <dbReference type="SAM" id="MobiDB-lite"/>
    </source>
</evidence>
<dbReference type="EMBL" id="JAQIZT010000018">
    <property type="protein sequence ID" value="KAJ6957945.1"/>
    <property type="molecule type" value="Genomic_DNA"/>
</dbReference>
<feature type="region of interest" description="Disordered" evidence="1">
    <location>
        <begin position="23"/>
        <end position="42"/>
    </location>
</feature>
<reference evidence="2 3" key="1">
    <citation type="journal article" date="2023" name="Mol. Ecol. Resour.">
        <title>Chromosome-level genome assembly of a triploid poplar Populus alba 'Berolinensis'.</title>
        <authorList>
            <person name="Chen S."/>
            <person name="Yu Y."/>
            <person name="Wang X."/>
            <person name="Wang S."/>
            <person name="Zhang T."/>
            <person name="Zhou Y."/>
            <person name="He R."/>
            <person name="Meng N."/>
            <person name="Wang Y."/>
            <person name="Liu W."/>
            <person name="Liu Z."/>
            <person name="Liu J."/>
            <person name="Guo Q."/>
            <person name="Huang H."/>
            <person name="Sederoff R.R."/>
            <person name="Wang G."/>
            <person name="Qu G."/>
            <person name="Chen S."/>
        </authorList>
    </citation>
    <scope>NUCLEOTIDE SEQUENCE [LARGE SCALE GENOMIC DNA]</scope>
    <source>
        <strain evidence="2">SC-2020</strain>
    </source>
</reference>
<dbReference type="AlphaFoldDB" id="A0AAD6LC41"/>
<proteinExistence type="predicted"/>
<accession>A0AAD6LC41</accession>
<organism evidence="2 3">
    <name type="scientific">Populus alba x Populus x berolinensis</name>
    <dbReference type="NCBI Taxonomy" id="444605"/>
    <lineage>
        <taxon>Eukaryota</taxon>
        <taxon>Viridiplantae</taxon>
        <taxon>Streptophyta</taxon>
        <taxon>Embryophyta</taxon>
        <taxon>Tracheophyta</taxon>
        <taxon>Spermatophyta</taxon>
        <taxon>Magnoliopsida</taxon>
        <taxon>eudicotyledons</taxon>
        <taxon>Gunneridae</taxon>
        <taxon>Pentapetalae</taxon>
        <taxon>rosids</taxon>
        <taxon>fabids</taxon>
        <taxon>Malpighiales</taxon>
        <taxon>Salicaceae</taxon>
        <taxon>Saliceae</taxon>
        <taxon>Populus</taxon>
    </lineage>
</organism>
<comment type="caution">
    <text evidence="2">The sequence shown here is derived from an EMBL/GenBank/DDBJ whole genome shotgun (WGS) entry which is preliminary data.</text>
</comment>